<evidence type="ECO:0000313" key="1">
    <source>
        <dbReference type="EMBL" id="KFM70927.1"/>
    </source>
</evidence>
<keyword evidence="1" id="KW-0808">Transferase</keyword>
<dbReference type="AlphaFoldDB" id="A0A087U0N8"/>
<name>A0A087U0N8_STEMI</name>
<dbReference type="SUPFAM" id="SSF53383">
    <property type="entry name" value="PLP-dependent transferases"/>
    <property type="match status" value="1"/>
</dbReference>
<keyword evidence="2" id="KW-1185">Reference proteome</keyword>
<protein>
    <submittedName>
        <fullName evidence="1">Serine palmitoyltransferase 1</fullName>
    </submittedName>
</protein>
<gene>
    <name evidence="1" type="ORF">X975_26677</name>
</gene>
<dbReference type="OrthoDB" id="6422733at2759"/>
<sequence length="102" mass="11595">MQERLLKIPELTICCDTLSPIKHLYLAEPLPREQALKKLSDIVNYAMDQGVALTVARYLDHEEHNLPPPSIRLIVTALLKEEDMNLIISVLQEACKITMESL</sequence>
<feature type="non-terminal residue" evidence="1">
    <location>
        <position position="102"/>
    </location>
</feature>
<organism evidence="1 2">
    <name type="scientific">Stegodyphus mimosarum</name>
    <name type="common">African social velvet spider</name>
    <dbReference type="NCBI Taxonomy" id="407821"/>
    <lineage>
        <taxon>Eukaryota</taxon>
        <taxon>Metazoa</taxon>
        <taxon>Ecdysozoa</taxon>
        <taxon>Arthropoda</taxon>
        <taxon>Chelicerata</taxon>
        <taxon>Arachnida</taxon>
        <taxon>Araneae</taxon>
        <taxon>Araneomorphae</taxon>
        <taxon>Entelegynae</taxon>
        <taxon>Eresoidea</taxon>
        <taxon>Eresidae</taxon>
        <taxon>Stegodyphus</taxon>
    </lineage>
</organism>
<proteinExistence type="predicted"/>
<reference evidence="1 2" key="1">
    <citation type="submission" date="2013-11" db="EMBL/GenBank/DDBJ databases">
        <title>Genome sequencing of Stegodyphus mimosarum.</title>
        <authorList>
            <person name="Bechsgaard J."/>
        </authorList>
    </citation>
    <scope>NUCLEOTIDE SEQUENCE [LARGE SCALE GENOMIC DNA]</scope>
</reference>
<dbReference type="Proteomes" id="UP000054359">
    <property type="component" value="Unassembled WGS sequence"/>
</dbReference>
<evidence type="ECO:0000313" key="2">
    <source>
        <dbReference type="Proteomes" id="UP000054359"/>
    </source>
</evidence>
<dbReference type="EMBL" id="KK117600">
    <property type="protein sequence ID" value="KFM70927.1"/>
    <property type="molecule type" value="Genomic_DNA"/>
</dbReference>
<dbReference type="GO" id="GO:0016740">
    <property type="term" value="F:transferase activity"/>
    <property type="evidence" value="ECO:0007669"/>
    <property type="project" value="UniProtKB-KW"/>
</dbReference>
<dbReference type="STRING" id="407821.A0A087U0N8"/>
<dbReference type="InterPro" id="IPR015424">
    <property type="entry name" value="PyrdxlP-dep_Trfase"/>
</dbReference>
<accession>A0A087U0N8</accession>